<protein>
    <submittedName>
        <fullName evidence="1">Uncharacterized protein</fullName>
    </submittedName>
</protein>
<dbReference type="PANTHER" id="PTHR47331">
    <property type="entry name" value="PHD-TYPE DOMAIN-CONTAINING PROTEIN"/>
    <property type="match status" value="1"/>
</dbReference>
<reference evidence="1" key="1">
    <citation type="submission" date="2021-03" db="EMBL/GenBank/DDBJ databases">
        <title>Chromosome level genome of the anhydrobiotic midge Polypedilum vanderplanki.</title>
        <authorList>
            <person name="Yoshida Y."/>
            <person name="Kikawada T."/>
            <person name="Gusev O."/>
        </authorList>
    </citation>
    <scope>NUCLEOTIDE SEQUENCE</scope>
    <source>
        <strain evidence="1">NIAS01</strain>
        <tissue evidence="1">Whole body or cell culture</tissue>
    </source>
</reference>
<gene>
    <name evidence="1" type="ORF">PVAND_017820</name>
</gene>
<accession>A0A9J6B8J9</accession>
<dbReference type="GO" id="GO:0071897">
    <property type="term" value="P:DNA biosynthetic process"/>
    <property type="evidence" value="ECO:0007669"/>
    <property type="project" value="UniProtKB-ARBA"/>
</dbReference>
<comment type="caution">
    <text evidence="1">The sequence shown here is derived from an EMBL/GenBank/DDBJ whole genome shotgun (WGS) entry which is preliminary data.</text>
</comment>
<dbReference type="EMBL" id="JADBJN010000250">
    <property type="protein sequence ID" value="KAG5666058.1"/>
    <property type="molecule type" value="Genomic_DNA"/>
</dbReference>
<feature type="non-terminal residue" evidence="1">
    <location>
        <position position="1"/>
    </location>
</feature>
<dbReference type="AlphaFoldDB" id="A0A9J6B8J9"/>
<sequence>DMSALSGVVLPQQEQDPQLLKREFPYLRNAKIPAFTCQRPQILLGLPHSKWMVSLETIYDDREESAPIAEKTPLGWTVSGSHWSSRSIFHVCEGSQNECLHSDIEDNETMTLEELHETIRQFHSFEMMGIYGDKKYLSRDDAKAMQIMRHTMRQVGNRYEIGLYWKDKDCKLPDNYQTALNRLKTTEKRLKKLNMVEWANNHQMLLRELGFVRKATKDDLEPVVPHKRINYVIGFVTFNKNKQPPKARWVVDTASKHNGISLNSKLLKGPDNLIPLTQALFHFRERPIAIVGDVTKMYHQILIKKEDQQVQRFLWRDCDDTREPTIYIFQTML</sequence>
<evidence type="ECO:0000313" key="1">
    <source>
        <dbReference type="EMBL" id="KAG5666058.1"/>
    </source>
</evidence>
<name>A0A9J6B8J9_POLVA</name>
<organism evidence="1 2">
    <name type="scientific">Polypedilum vanderplanki</name>
    <name type="common">Sleeping chironomid midge</name>
    <dbReference type="NCBI Taxonomy" id="319348"/>
    <lineage>
        <taxon>Eukaryota</taxon>
        <taxon>Metazoa</taxon>
        <taxon>Ecdysozoa</taxon>
        <taxon>Arthropoda</taxon>
        <taxon>Hexapoda</taxon>
        <taxon>Insecta</taxon>
        <taxon>Pterygota</taxon>
        <taxon>Neoptera</taxon>
        <taxon>Endopterygota</taxon>
        <taxon>Diptera</taxon>
        <taxon>Nematocera</taxon>
        <taxon>Chironomoidea</taxon>
        <taxon>Chironomidae</taxon>
        <taxon>Chironominae</taxon>
        <taxon>Polypedilum</taxon>
        <taxon>Polypedilum</taxon>
    </lineage>
</organism>
<feature type="non-terminal residue" evidence="1">
    <location>
        <position position="333"/>
    </location>
</feature>
<keyword evidence="2" id="KW-1185">Reference proteome</keyword>
<dbReference type="PANTHER" id="PTHR47331:SF5">
    <property type="entry name" value="RIBONUCLEASE H"/>
    <property type="match status" value="1"/>
</dbReference>
<dbReference type="InterPro" id="IPR043502">
    <property type="entry name" value="DNA/RNA_pol_sf"/>
</dbReference>
<dbReference type="SUPFAM" id="SSF56672">
    <property type="entry name" value="DNA/RNA polymerases"/>
    <property type="match status" value="1"/>
</dbReference>
<dbReference type="OrthoDB" id="7762482at2759"/>
<dbReference type="Proteomes" id="UP001107558">
    <property type="component" value="Unassembled WGS sequence"/>
</dbReference>
<evidence type="ECO:0000313" key="2">
    <source>
        <dbReference type="Proteomes" id="UP001107558"/>
    </source>
</evidence>
<proteinExistence type="predicted"/>